<comment type="caution">
    <text evidence="2">The sequence shown here is derived from an EMBL/GenBank/DDBJ whole genome shotgun (WGS) entry which is preliminary data.</text>
</comment>
<evidence type="ECO:0000256" key="1">
    <source>
        <dbReference type="ARBA" id="ARBA00023002"/>
    </source>
</evidence>
<name>A0A8K0XM54_9AGAR</name>
<dbReference type="GO" id="GO:0050660">
    <property type="term" value="F:flavin adenine dinucleotide binding"/>
    <property type="evidence" value="ECO:0007669"/>
    <property type="project" value="TreeGrafter"/>
</dbReference>
<evidence type="ECO:0008006" key="4">
    <source>
        <dbReference type="Google" id="ProtNLM"/>
    </source>
</evidence>
<reference evidence="2" key="1">
    <citation type="journal article" date="2021" name="New Phytol.">
        <title>Evolutionary innovations through gain and loss of genes in the ectomycorrhizal Boletales.</title>
        <authorList>
            <person name="Wu G."/>
            <person name="Miyauchi S."/>
            <person name="Morin E."/>
            <person name="Kuo A."/>
            <person name="Drula E."/>
            <person name="Varga T."/>
            <person name="Kohler A."/>
            <person name="Feng B."/>
            <person name="Cao Y."/>
            <person name="Lipzen A."/>
            <person name="Daum C."/>
            <person name="Hundley H."/>
            <person name="Pangilinan J."/>
            <person name="Johnson J."/>
            <person name="Barry K."/>
            <person name="LaButti K."/>
            <person name="Ng V."/>
            <person name="Ahrendt S."/>
            <person name="Min B."/>
            <person name="Choi I.G."/>
            <person name="Park H."/>
            <person name="Plett J.M."/>
            <person name="Magnuson J."/>
            <person name="Spatafora J.W."/>
            <person name="Nagy L.G."/>
            <person name="Henrissat B."/>
            <person name="Grigoriev I.V."/>
            <person name="Yang Z.L."/>
            <person name="Xu J."/>
            <person name="Martin F.M."/>
        </authorList>
    </citation>
    <scope>NUCLEOTIDE SEQUENCE</scope>
    <source>
        <strain evidence="2">KKN 215</strain>
    </source>
</reference>
<dbReference type="AlphaFoldDB" id="A0A8K0XM54"/>
<gene>
    <name evidence="2" type="ORF">BXZ70DRAFT_466132</name>
</gene>
<accession>A0A8K0XM54</accession>
<dbReference type="PANTHER" id="PTHR43539:SF68">
    <property type="entry name" value="FLAVIN-BINDING MONOOXYGENASE-LIKE PROTEIN (AFU_ORTHOLOGUE AFUA_4G09220)"/>
    <property type="match status" value="1"/>
</dbReference>
<dbReference type="Pfam" id="PF13738">
    <property type="entry name" value="Pyr_redox_3"/>
    <property type="match status" value="1"/>
</dbReference>
<organism evidence="2 3">
    <name type="scientific">Cristinia sonorae</name>
    <dbReference type="NCBI Taxonomy" id="1940300"/>
    <lineage>
        <taxon>Eukaryota</taxon>
        <taxon>Fungi</taxon>
        <taxon>Dikarya</taxon>
        <taxon>Basidiomycota</taxon>
        <taxon>Agaricomycotina</taxon>
        <taxon>Agaricomycetes</taxon>
        <taxon>Agaricomycetidae</taxon>
        <taxon>Agaricales</taxon>
        <taxon>Pleurotineae</taxon>
        <taxon>Stephanosporaceae</taxon>
        <taxon>Cristinia</taxon>
    </lineage>
</organism>
<dbReference type="SUPFAM" id="SSF51905">
    <property type="entry name" value="FAD/NAD(P)-binding domain"/>
    <property type="match status" value="1"/>
</dbReference>
<dbReference type="InterPro" id="IPR032710">
    <property type="entry name" value="NTF2-like_dom_sf"/>
</dbReference>
<sequence length="608" mass="68203">MAPAAALPTSQPAFPPGTDIYSVSQEWLGSFAHALHSQDTLAILQTFHSDGWWRDIFALTWDLRTFHGHDNIRTFFQERLIGQDDEIGFAVNADRPAFETELLQMYDDLQFVRVQFNFETKVANGRAFAFLTPAESAIRSKAFILSTQLVSLKDYPEHIGPLRSFAPNHGKWEEARRREQAFKDSQVQPEVIVVGSGNAALGVAARLGTLGVRTLVVEKNQRVGDNWRNRYDALCLHDTVWSNHLPYLDFPPTWPAFTPARKLANWLEHYAEVMELNVWTSTLVTNASRDDKSGKWSVTMRNLKSGEEKMLVTDHIVFALGFVGEPKIPDILGRELYTGQTLHSSQHKSAMDHLGKKVVVVGACTSAHDICAEYAEYGVDVTMIQRSSTFVMSDKEGMPRLLKPFYWEGGPPIDVADRLANCFPHKLGKILSLRTAQATAEADREMLDGLHTRGYKTNDGEGGGIMWLFWTRAGGYYIDMGACQKIIDGKIKIKNGTKVERFTPTGLVFEDGEEVQADVVLFATGYGDMRDLIRPIVGDAVADKIPRIWNFNEEGEISGAWRELGTEGIWYTIGNFAWARFFSRHIALQIKAKQAGIFGTRYSAPVVM</sequence>
<dbReference type="Proteomes" id="UP000813824">
    <property type="component" value="Unassembled WGS sequence"/>
</dbReference>
<protein>
    <recommendedName>
        <fullName evidence="4">FAD/NAD(P)-binding domain-containing protein</fullName>
    </recommendedName>
</protein>
<evidence type="ECO:0000313" key="3">
    <source>
        <dbReference type="Proteomes" id="UP000813824"/>
    </source>
</evidence>
<dbReference type="GO" id="GO:0004497">
    <property type="term" value="F:monooxygenase activity"/>
    <property type="evidence" value="ECO:0007669"/>
    <property type="project" value="TreeGrafter"/>
</dbReference>
<dbReference type="PANTHER" id="PTHR43539">
    <property type="entry name" value="FLAVIN-BINDING MONOOXYGENASE-LIKE PROTEIN (AFU_ORTHOLOGUE AFUA_4G09220)"/>
    <property type="match status" value="1"/>
</dbReference>
<dbReference type="InterPro" id="IPR050982">
    <property type="entry name" value="Auxin_biosynth/cation_transpt"/>
</dbReference>
<dbReference type="SUPFAM" id="SSF54427">
    <property type="entry name" value="NTF2-like"/>
    <property type="match status" value="1"/>
</dbReference>
<evidence type="ECO:0000313" key="2">
    <source>
        <dbReference type="EMBL" id="KAH8092246.1"/>
    </source>
</evidence>
<proteinExistence type="predicted"/>
<dbReference type="OrthoDB" id="74360at2759"/>
<keyword evidence="1" id="KW-0560">Oxidoreductase</keyword>
<dbReference type="Gene3D" id="3.50.50.60">
    <property type="entry name" value="FAD/NAD(P)-binding domain"/>
    <property type="match status" value="2"/>
</dbReference>
<dbReference type="EMBL" id="JAEVFJ010000033">
    <property type="protein sequence ID" value="KAH8092246.1"/>
    <property type="molecule type" value="Genomic_DNA"/>
</dbReference>
<keyword evidence="3" id="KW-1185">Reference proteome</keyword>
<dbReference type="InterPro" id="IPR036188">
    <property type="entry name" value="FAD/NAD-bd_sf"/>
</dbReference>
<dbReference type="PRINTS" id="PR00411">
    <property type="entry name" value="PNDRDTASEI"/>
</dbReference>